<sequence>MSQLLLFLSSLLVVASVVQRTQADGVQYAVENKAVGTAGGDRFAKEIGTQLSVRAMSSATKFIWKTFEETSKADRKDIEKVTLIVEVTDVALAYAIDGAIHLSEDFIAKYDGDLKTMFIGIIYHEMTHLWQWYGEGAPGGLIEGIADYVRYVAGYPAPDWAKPGQGDKWDEGYSVTARFLEYCNSLSDGFVAKLNAKMKNGYSDHLFVELLGKTVDQLWNDYKSKYSGGH</sequence>
<reference evidence="2" key="1">
    <citation type="submission" date="2025-08" db="UniProtKB">
        <authorList>
            <consortium name="RefSeq"/>
        </authorList>
    </citation>
    <scope>IDENTIFICATION</scope>
</reference>
<accession>A0A1U7ZXL4</accession>
<dbReference type="RefSeq" id="XP_010253341.1">
    <property type="nucleotide sequence ID" value="XM_010255039.1"/>
</dbReference>
<dbReference type="OMA" id="WQSHANH"/>
<gene>
    <name evidence="2" type="primary">LOC104594644</name>
</gene>
<organism evidence="1 2">
    <name type="scientific">Nelumbo nucifera</name>
    <name type="common">Sacred lotus</name>
    <dbReference type="NCBI Taxonomy" id="4432"/>
    <lineage>
        <taxon>Eukaryota</taxon>
        <taxon>Viridiplantae</taxon>
        <taxon>Streptophyta</taxon>
        <taxon>Embryophyta</taxon>
        <taxon>Tracheophyta</taxon>
        <taxon>Spermatophyta</taxon>
        <taxon>Magnoliopsida</taxon>
        <taxon>Proteales</taxon>
        <taxon>Nelumbonaceae</taxon>
        <taxon>Nelumbo</taxon>
    </lineage>
</organism>
<protein>
    <submittedName>
        <fullName evidence="2">Uncharacterized protein LOC104594644</fullName>
    </submittedName>
</protein>
<dbReference type="GeneID" id="104594644"/>
<dbReference type="KEGG" id="nnu:104594644"/>
<dbReference type="eggNOG" id="ENOG502QURC">
    <property type="taxonomic scope" value="Eukaryota"/>
</dbReference>
<dbReference type="STRING" id="4432.A0A1U7ZXL4"/>
<dbReference type="AlphaFoldDB" id="A0A1U7ZXL4"/>
<dbReference type="PANTHER" id="PTHR33321">
    <property type="match status" value="1"/>
</dbReference>
<keyword evidence="1" id="KW-1185">Reference proteome</keyword>
<dbReference type="Proteomes" id="UP000189703">
    <property type="component" value="Unplaced"/>
</dbReference>
<evidence type="ECO:0000313" key="1">
    <source>
        <dbReference type="Proteomes" id="UP000189703"/>
    </source>
</evidence>
<dbReference type="Pfam" id="PF04450">
    <property type="entry name" value="BSP"/>
    <property type="match status" value="1"/>
</dbReference>
<proteinExistence type="predicted"/>
<dbReference type="InterPro" id="IPR007541">
    <property type="entry name" value="Uncharacterised_BSP"/>
</dbReference>
<name>A0A1U7ZXL4_NELNU</name>
<evidence type="ECO:0000313" key="2">
    <source>
        <dbReference type="RefSeq" id="XP_010253341.1"/>
    </source>
</evidence>
<dbReference type="OrthoDB" id="891726at2759"/>
<dbReference type="PANTHER" id="PTHR33321:SF12">
    <property type="entry name" value="PLANT BASIC SECRETORY PROTEIN (BSP) FAMILY PROTEIN"/>
    <property type="match status" value="1"/>
</dbReference>